<dbReference type="Proteomes" id="UP001501074">
    <property type="component" value="Unassembled WGS sequence"/>
</dbReference>
<feature type="compositionally biased region" description="Basic residues" evidence="1">
    <location>
        <begin position="59"/>
        <end position="72"/>
    </location>
</feature>
<evidence type="ECO:0000313" key="3">
    <source>
        <dbReference type="Proteomes" id="UP001501074"/>
    </source>
</evidence>
<comment type="caution">
    <text evidence="2">The sequence shown here is derived from an EMBL/GenBank/DDBJ whole genome shotgun (WGS) entry which is preliminary data.</text>
</comment>
<keyword evidence="3" id="KW-1185">Reference proteome</keyword>
<sequence length="93" mass="9811">MPAHGNRELVLASDAGQGDLAEYLVTSGTFPSHSGEIAVSRAMARDWDLCLGSTCPRPGRARPTRLPGRGHHHDVPDGRGAYPGVRLTAGPDL</sequence>
<gene>
    <name evidence="2" type="ORF">GCM10022223_33120</name>
</gene>
<evidence type="ECO:0000313" key="2">
    <source>
        <dbReference type="EMBL" id="GAA3614252.1"/>
    </source>
</evidence>
<reference evidence="3" key="1">
    <citation type="journal article" date="2019" name="Int. J. Syst. Evol. Microbiol.">
        <title>The Global Catalogue of Microorganisms (GCM) 10K type strain sequencing project: providing services to taxonomists for standard genome sequencing and annotation.</title>
        <authorList>
            <consortium name="The Broad Institute Genomics Platform"/>
            <consortium name="The Broad Institute Genome Sequencing Center for Infectious Disease"/>
            <person name="Wu L."/>
            <person name="Ma J."/>
        </authorList>
    </citation>
    <scope>NUCLEOTIDE SEQUENCE [LARGE SCALE GENOMIC DNA]</scope>
    <source>
        <strain evidence="3">JCM 16902</strain>
    </source>
</reference>
<name>A0ABP6ZT05_9ACTN</name>
<evidence type="ECO:0000256" key="1">
    <source>
        <dbReference type="SAM" id="MobiDB-lite"/>
    </source>
</evidence>
<accession>A0ABP6ZT05</accession>
<protein>
    <submittedName>
        <fullName evidence="2">Uncharacterized protein</fullName>
    </submittedName>
</protein>
<organism evidence="2 3">
    <name type="scientific">Kineosporia mesophila</name>
    <dbReference type="NCBI Taxonomy" id="566012"/>
    <lineage>
        <taxon>Bacteria</taxon>
        <taxon>Bacillati</taxon>
        <taxon>Actinomycetota</taxon>
        <taxon>Actinomycetes</taxon>
        <taxon>Kineosporiales</taxon>
        <taxon>Kineosporiaceae</taxon>
        <taxon>Kineosporia</taxon>
    </lineage>
</organism>
<dbReference type="EMBL" id="BAAAZO010000005">
    <property type="protein sequence ID" value="GAA3614252.1"/>
    <property type="molecule type" value="Genomic_DNA"/>
</dbReference>
<proteinExistence type="predicted"/>
<feature type="region of interest" description="Disordered" evidence="1">
    <location>
        <begin position="57"/>
        <end position="93"/>
    </location>
</feature>